<keyword evidence="2" id="KW-0235">DNA replication</keyword>
<evidence type="ECO:0000313" key="13">
    <source>
        <dbReference type="EMBL" id="QJB04136.1"/>
    </source>
</evidence>
<evidence type="ECO:0000256" key="4">
    <source>
        <dbReference type="ARBA" id="ARBA00022801"/>
    </source>
</evidence>
<accession>A0A6M3MFN9</accession>
<dbReference type="EC" id="5.6.2.3" evidence="9"/>
<evidence type="ECO:0000256" key="9">
    <source>
        <dbReference type="ARBA" id="ARBA00044969"/>
    </source>
</evidence>
<dbReference type="AlphaFoldDB" id="A0A6M3MFN9"/>
<evidence type="ECO:0000256" key="3">
    <source>
        <dbReference type="ARBA" id="ARBA00022741"/>
    </source>
</evidence>
<organism evidence="13">
    <name type="scientific">viral metagenome</name>
    <dbReference type="NCBI Taxonomy" id="1070528"/>
    <lineage>
        <taxon>unclassified sequences</taxon>
        <taxon>metagenomes</taxon>
        <taxon>organismal metagenomes</taxon>
    </lineage>
</organism>
<dbReference type="GO" id="GO:0003677">
    <property type="term" value="F:DNA binding"/>
    <property type="evidence" value="ECO:0007669"/>
    <property type="project" value="UniProtKB-KW"/>
</dbReference>
<dbReference type="Gene3D" id="3.40.50.300">
    <property type="entry name" value="P-loop containing nucleotide triphosphate hydrolases"/>
    <property type="match status" value="1"/>
</dbReference>
<sequence>MTDGNEHVPPHSLEAEQGVLGSIIVEPACLADIPWVRPVHFYGERHQVIFRTCQALAKDLGRVDLLLLVDSLKASGDLERAGGAAYLAQLADEVPSPLAVGHYARRVADLARDRALIAGAGEMRAALMAGGPQADAAIVRMQRMLARADDLGRQTVASMGELVRARMDQITRFEQQSDSIPTGLEDLDRLLGGWYRTDLVLIAARPSMGKTALLLQILASLGSAGYASALGSCEMSKESLPNRLFANAARVEHRRIRTNSMSEIERRDVIGVAGDLFELPIQVDDAGGITPASMMALYRRCVREHGKCDALGIDYLQLMHPSVKVKGQNRQETVASISAELKELAKECRVPVLTLCQLNRRVEQRTGPWIEPTLSDLRESGALEQDADVVVLLWTNEQNKAKDVIQVTLTVAKNRQGPLGKVRLVFDKRYQRFEPEETRWQPE</sequence>
<dbReference type="Pfam" id="PF03796">
    <property type="entry name" value="DnaB_C"/>
    <property type="match status" value="1"/>
</dbReference>
<keyword evidence="3" id="KW-0547">Nucleotide-binding</keyword>
<keyword evidence="8" id="KW-0413">Isomerase</keyword>
<evidence type="ECO:0000256" key="8">
    <source>
        <dbReference type="ARBA" id="ARBA00023235"/>
    </source>
</evidence>
<dbReference type="SUPFAM" id="SSF52540">
    <property type="entry name" value="P-loop containing nucleoside triphosphate hydrolases"/>
    <property type="match status" value="1"/>
</dbReference>
<name>A0A6M3MFN9_9ZZZZ</name>
<dbReference type="GO" id="GO:0016787">
    <property type="term" value="F:hydrolase activity"/>
    <property type="evidence" value="ECO:0007669"/>
    <property type="project" value="UniProtKB-KW"/>
</dbReference>
<dbReference type="InterPro" id="IPR007693">
    <property type="entry name" value="DNA_helicase_DnaB-like_N"/>
</dbReference>
<keyword evidence="7" id="KW-0238">DNA-binding</keyword>
<comment type="catalytic activity">
    <reaction evidence="10">
        <text>ATP + H2O = ADP + phosphate + H(+)</text>
        <dbReference type="Rhea" id="RHEA:13065"/>
        <dbReference type="ChEBI" id="CHEBI:15377"/>
        <dbReference type="ChEBI" id="CHEBI:15378"/>
        <dbReference type="ChEBI" id="CHEBI:30616"/>
        <dbReference type="ChEBI" id="CHEBI:43474"/>
        <dbReference type="ChEBI" id="CHEBI:456216"/>
        <dbReference type="EC" id="5.6.2.3"/>
    </reaction>
</comment>
<dbReference type="InterPro" id="IPR036185">
    <property type="entry name" value="DNA_heli_DnaB-like_N_sf"/>
</dbReference>
<evidence type="ECO:0000256" key="10">
    <source>
        <dbReference type="ARBA" id="ARBA00048954"/>
    </source>
</evidence>
<dbReference type="GO" id="GO:0005524">
    <property type="term" value="F:ATP binding"/>
    <property type="evidence" value="ECO:0007669"/>
    <property type="project" value="UniProtKB-KW"/>
</dbReference>
<dbReference type="PANTHER" id="PTHR30153">
    <property type="entry name" value="REPLICATIVE DNA HELICASE DNAB"/>
    <property type="match status" value="1"/>
</dbReference>
<evidence type="ECO:0000256" key="7">
    <source>
        <dbReference type="ARBA" id="ARBA00023125"/>
    </source>
</evidence>
<feature type="domain" description="SF4 helicase" evidence="11">
    <location>
        <begin position="173"/>
        <end position="440"/>
    </location>
</feature>
<dbReference type="GO" id="GO:0043139">
    <property type="term" value="F:5'-3' DNA helicase activity"/>
    <property type="evidence" value="ECO:0007669"/>
    <property type="project" value="UniProtKB-EC"/>
</dbReference>
<proteinExistence type="inferred from homology"/>
<dbReference type="PROSITE" id="PS51199">
    <property type="entry name" value="SF4_HELICASE"/>
    <property type="match status" value="1"/>
</dbReference>
<dbReference type="GO" id="GO:0006260">
    <property type="term" value="P:DNA replication"/>
    <property type="evidence" value="ECO:0007669"/>
    <property type="project" value="UniProtKB-KW"/>
</dbReference>
<protein>
    <recommendedName>
        <fullName evidence="9">DNA 5'-3' helicase</fullName>
        <ecNumber evidence="9">5.6.2.3</ecNumber>
    </recommendedName>
</protein>
<evidence type="ECO:0000256" key="6">
    <source>
        <dbReference type="ARBA" id="ARBA00022840"/>
    </source>
</evidence>
<dbReference type="GO" id="GO:0005829">
    <property type="term" value="C:cytosol"/>
    <property type="evidence" value="ECO:0007669"/>
    <property type="project" value="TreeGrafter"/>
</dbReference>
<keyword evidence="5 13" id="KW-0347">Helicase</keyword>
<evidence type="ECO:0000256" key="5">
    <source>
        <dbReference type="ARBA" id="ARBA00022806"/>
    </source>
</evidence>
<dbReference type="InterPro" id="IPR016136">
    <property type="entry name" value="DNA_helicase_N/primase_C"/>
</dbReference>
<dbReference type="Pfam" id="PF00772">
    <property type="entry name" value="DnaB"/>
    <property type="match status" value="1"/>
</dbReference>
<evidence type="ECO:0000313" key="12">
    <source>
        <dbReference type="EMBL" id="QJB00320.1"/>
    </source>
</evidence>
<comment type="similarity">
    <text evidence="1">Belongs to the helicase family. DnaB subfamily.</text>
</comment>
<dbReference type="InterPro" id="IPR007694">
    <property type="entry name" value="DNA_helicase_DnaB-like_C"/>
</dbReference>
<dbReference type="SUPFAM" id="SSF48024">
    <property type="entry name" value="N-terminal domain of DnaB helicase"/>
    <property type="match status" value="1"/>
</dbReference>
<reference evidence="13" key="1">
    <citation type="submission" date="2020-03" db="EMBL/GenBank/DDBJ databases">
        <title>The deep terrestrial virosphere.</title>
        <authorList>
            <person name="Holmfeldt K."/>
            <person name="Nilsson E."/>
            <person name="Simone D."/>
            <person name="Lopez-Fernandez M."/>
            <person name="Wu X."/>
            <person name="de Brujin I."/>
            <person name="Lundin D."/>
            <person name="Andersson A."/>
            <person name="Bertilsson S."/>
            <person name="Dopson M."/>
        </authorList>
    </citation>
    <scope>NUCLEOTIDE SEQUENCE</scope>
    <source>
        <strain evidence="12">MM171A00607</strain>
        <strain evidence="13">MM171B00441</strain>
    </source>
</reference>
<keyword evidence="6" id="KW-0067">ATP-binding</keyword>
<dbReference type="EMBL" id="MT143689">
    <property type="protein sequence ID" value="QJB00320.1"/>
    <property type="molecule type" value="Genomic_DNA"/>
</dbReference>
<dbReference type="Gene3D" id="1.10.860.10">
    <property type="entry name" value="DNAb Helicase, Chain A"/>
    <property type="match status" value="1"/>
</dbReference>
<dbReference type="InterPro" id="IPR027417">
    <property type="entry name" value="P-loop_NTPase"/>
</dbReference>
<dbReference type="EMBL" id="MT143873">
    <property type="protein sequence ID" value="QJB04136.1"/>
    <property type="molecule type" value="Genomic_DNA"/>
</dbReference>
<evidence type="ECO:0000259" key="11">
    <source>
        <dbReference type="PROSITE" id="PS51199"/>
    </source>
</evidence>
<gene>
    <name evidence="12" type="ORF">MM171A00607_0013</name>
    <name evidence="13" type="ORF">MM171B00441_0013</name>
</gene>
<evidence type="ECO:0000256" key="1">
    <source>
        <dbReference type="ARBA" id="ARBA00008428"/>
    </source>
</evidence>
<keyword evidence="4" id="KW-0378">Hydrolase</keyword>
<evidence type="ECO:0000256" key="2">
    <source>
        <dbReference type="ARBA" id="ARBA00022705"/>
    </source>
</evidence>
<dbReference type="PANTHER" id="PTHR30153:SF2">
    <property type="entry name" value="REPLICATIVE DNA HELICASE"/>
    <property type="match status" value="1"/>
</dbReference>